<reference evidence="4" key="1">
    <citation type="submission" date="2023-03" db="EMBL/GenBank/DDBJ databases">
        <title>Massive genome expansion in bonnet fungi (Mycena s.s.) driven by repeated elements and novel gene families across ecological guilds.</title>
        <authorList>
            <consortium name="Lawrence Berkeley National Laboratory"/>
            <person name="Harder C.B."/>
            <person name="Miyauchi S."/>
            <person name="Viragh M."/>
            <person name="Kuo A."/>
            <person name="Thoen E."/>
            <person name="Andreopoulos B."/>
            <person name="Lu D."/>
            <person name="Skrede I."/>
            <person name="Drula E."/>
            <person name="Henrissat B."/>
            <person name="Morin E."/>
            <person name="Kohler A."/>
            <person name="Barry K."/>
            <person name="LaButti K."/>
            <person name="Morin E."/>
            <person name="Salamov A."/>
            <person name="Lipzen A."/>
            <person name="Mereny Z."/>
            <person name="Hegedus B."/>
            <person name="Baldrian P."/>
            <person name="Stursova M."/>
            <person name="Weitz H."/>
            <person name="Taylor A."/>
            <person name="Grigoriev I.V."/>
            <person name="Nagy L.G."/>
            <person name="Martin F."/>
            <person name="Kauserud H."/>
        </authorList>
    </citation>
    <scope>NUCLEOTIDE SEQUENCE</scope>
    <source>
        <strain evidence="4">CBHHK002</strain>
    </source>
</reference>
<gene>
    <name evidence="4" type="ORF">DFH08DRAFT_892483</name>
</gene>
<evidence type="ECO:0000313" key="4">
    <source>
        <dbReference type="EMBL" id="KAJ7318403.1"/>
    </source>
</evidence>
<protein>
    <recommendedName>
        <fullName evidence="6">Hydroxyneurosporene synthase</fullName>
    </recommendedName>
</protein>
<dbReference type="Pfam" id="PF25581">
    <property type="entry name" value="AsqO_C"/>
    <property type="match status" value="1"/>
</dbReference>
<dbReference type="AlphaFoldDB" id="A0AAD6ZE26"/>
<evidence type="ECO:0000259" key="2">
    <source>
        <dbReference type="Pfam" id="PF24137"/>
    </source>
</evidence>
<dbReference type="SUPFAM" id="SSF159245">
    <property type="entry name" value="AttH-like"/>
    <property type="match status" value="1"/>
</dbReference>
<dbReference type="InterPro" id="IPR057722">
    <property type="entry name" value="AsqO/PenF-like_C"/>
</dbReference>
<evidence type="ECO:0000313" key="5">
    <source>
        <dbReference type="Proteomes" id="UP001218218"/>
    </source>
</evidence>
<dbReference type="InterPro" id="IPR056402">
    <property type="entry name" value="DA_N"/>
</dbReference>
<name>A0AAD6ZE26_9AGAR</name>
<evidence type="ECO:0000256" key="1">
    <source>
        <dbReference type="SAM" id="SignalP"/>
    </source>
</evidence>
<dbReference type="EMBL" id="JARIHO010000058">
    <property type="protein sequence ID" value="KAJ7318403.1"/>
    <property type="molecule type" value="Genomic_DNA"/>
</dbReference>
<evidence type="ECO:0008006" key="6">
    <source>
        <dbReference type="Google" id="ProtNLM"/>
    </source>
</evidence>
<keyword evidence="5" id="KW-1185">Reference proteome</keyword>
<sequence>MLRIHLTLIAALGAFLAPAYGLTQFIPSTIQNGTSNAQFVSTSSPLDAPKVSPINGSAYDWWYFDAVSTDPSSRASVVLTFFTSSQPAFPLLSPSPTITVARIWVSFPNGTLWSAEADAAGATVVVPDAQGSKGRTSGVWHGTGLSWSGTPAGGYVVLVDAPGIGVQGTISFEPTAPPHYPCGPVSSPVGQTLLVGPNIGWANAVPDANASVDLVVGGVPLKFGGSGYADKNWSDIPFTSRVASWYWGHARLGPYSLVWFDYLDLAGAEHVSVYLARDNKIVGASCALGSVVVRPAGNTTYPPTLGTPRPEGYRVSVELDGAETSGAGKVELELTATVTAPLVGANPAYARSMGTVTGVISGGADSEAAGKLEGVALFEQFQLTS</sequence>
<dbReference type="Pfam" id="PF24137">
    <property type="entry name" value="DA_N"/>
    <property type="match status" value="1"/>
</dbReference>
<proteinExistence type="predicted"/>
<accession>A0AAD6ZE26</accession>
<feature type="chain" id="PRO_5041943487" description="Hydroxyneurosporene synthase" evidence="1">
    <location>
        <begin position="22"/>
        <end position="385"/>
    </location>
</feature>
<feature type="domain" description="AsqO/PenF-like C-terminal" evidence="3">
    <location>
        <begin position="240"/>
        <end position="382"/>
    </location>
</feature>
<feature type="domain" description="Diels-Alderase N-terminal" evidence="2">
    <location>
        <begin position="26"/>
        <end position="233"/>
    </location>
</feature>
<evidence type="ECO:0000259" key="3">
    <source>
        <dbReference type="Pfam" id="PF25581"/>
    </source>
</evidence>
<dbReference type="Proteomes" id="UP001218218">
    <property type="component" value="Unassembled WGS sequence"/>
</dbReference>
<feature type="signal peptide" evidence="1">
    <location>
        <begin position="1"/>
        <end position="21"/>
    </location>
</feature>
<keyword evidence="1" id="KW-0732">Signal</keyword>
<comment type="caution">
    <text evidence="4">The sequence shown here is derived from an EMBL/GenBank/DDBJ whole genome shotgun (WGS) entry which is preliminary data.</text>
</comment>
<organism evidence="4 5">
    <name type="scientific">Mycena albidolilacea</name>
    <dbReference type="NCBI Taxonomy" id="1033008"/>
    <lineage>
        <taxon>Eukaryota</taxon>
        <taxon>Fungi</taxon>
        <taxon>Dikarya</taxon>
        <taxon>Basidiomycota</taxon>
        <taxon>Agaricomycotina</taxon>
        <taxon>Agaricomycetes</taxon>
        <taxon>Agaricomycetidae</taxon>
        <taxon>Agaricales</taxon>
        <taxon>Marasmiineae</taxon>
        <taxon>Mycenaceae</taxon>
        <taxon>Mycena</taxon>
    </lineage>
</organism>